<dbReference type="AlphaFoldDB" id="A0AA96LNU5"/>
<keyword evidence="2" id="KW-1133">Transmembrane helix</keyword>
<dbReference type="EMBL" id="CP130319">
    <property type="protein sequence ID" value="WNR44562.1"/>
    <property type="molecule type" value="Genomic_DNA"/>
</dbReference>
<accession>A0AA96LNU5</accession>
<dbReference type="RefSeq" id="WP_314800233.1">
    <property type="nucleotide sequence ID" value="NZ_CP130319.1"/>
</dbReference>
<gene>
    <name evidence="3" type="ORF">MJB10_26475</name>
</gene>
<name>A0AA96LNU5_9BACL</name>
<organism evidence="3 4">
    <name type="scientific">Paenibacillus roseopurpureus</name>
    <dbReference type="NCBI Taxonomy" id="2918901"/>
    <lineage>
        <taxon>Bacteria</taxon>
        <taxon>Bacillati</taxon>
        <taxon>Bacillota</taxon>
        <taxon>Bacilli</taxon>
        <taxon>Bacillales</taxon>
        <taxon>Paenibacillaceae</taxon>
        <taxon>Paenibacillus</taxon>
    </lineage>
</organism>
<keyword evidence="4" id="KW-1185">Reference proteome</keyword>
<feature type="region of interest" description="Disordered" evidence="1">
    <location>
        <begin position="70"/>
        <end position="148"/>
    </location>
</feature>
<dbReference type="Proteomes" id="UP001304650">
    <property type="component" value="Chromosome"/>
</dbReference>
<protein>
    <recommendedName>
        <fullName evidence="5">Spore coat protein</fullName>
    </recommendedName>
</protein>
<evidence type="ECO:0000313" key="3">
    <source>
        <dbReference type="EMBL" id="WNR44562.1"/>
    </source>
</evidence>
<feature type="compositionally biased region" description="Low complexity" evidence="1">
    <location>
        <begin position="89"/>
        <end position="128"/>
    </location>
</feature>
<keyword evidence="2" id="KW-0472">Membrane</keyword>
<sequence>MKLFTWLSKIVVATVLITFITMFTTWYVVNMYVEDIFRQYQLPAMGKKIQFGEFASRLAEELNIVRGKDGGKQAALGEQPATASPAPTSNLSGGLSSLPSSSPSSSPNPNDHQSVSSNSSSTGGSTLTGKEEDAIPVMGSARTEDSEKKELVMSMEDFSKKKEALSSDDKMKIFSLVVAKLPQNEVQTLSTILEDGITSQELEQINETLKKYLSDKELKQLTDILNKY</sequence>
<evidence type="ECO:0008006" key="5">
    <source>
        <dbReference type="Google" id="ProtNLM"/>
    </source>
</evidence>
<evidence type="ECO:0000256" key="1">
    <source>
        <dbReference type="SAM" id="MobiDB-lite"/>
    </source>
</evidence>
<proteinExistence type="predicted"/>
<evidence type="ECO:0000313" key="4">
    <source>
        <dbReference type="Proteomes" id="UP001304650"/>
    </source>
</evidence>
<reference evidence="3" key="1">
    <citation type="submission" date="2022-02" db="EMBL/GenBank/DDBJ databases">
        <title>Paenibacillus sp. MBLB1832 Whole Genome Shotgun Sequencing.</title>
        <authorList>
            <person name="Hwang C.Y."/>
            <person name="Cho E.-S."/>
            <person name="Seo M.-J."/>
        </authorList>
    </citation>
    <scope>NUCLEOTIDE SEQUENCE</scope>
    <source>
        <strain evidence="3">MBLB1832</strain>
    </source>
</reference>
<evidence type="ECO:0000256" key="2">
    <source>
        <dbReference type="SAM" id="Phobius"/>
    </source>
</evidence>
<keyword evidence="2" id="KW-0812">Transmembrane</keyword>
<feature type="transmembrane region" description="Helical" evidence="2">
    <location>
        <begin position="6"/>
        <end position="29"/>
    </location>
</feature>
<dbReference type="KEGG" id="proo:MJB10_26475"/>